<feature type="domain" description="Flagellin N-terminal" evidence="4">
    <location>
        <begin position="8"/>
        <end position="143"/>
    </location>
</feature>
<keyword evidence="3" id="KW-0964">Secreted</keyword>
<gene>
    <name evidence="6" type="ORF">AUP43_09050</name>
</gene>
<keyword evidence="2 3" id="KW-0975">Bacterial flagellum</keyword>
<dbReference type="OrthoDB" id="8328560at2"/>
<dbReference type="STRING" id="580166.AUP43_09050"/>
<keyword evidence="7" id="KW-1185">Reference proteome</keyword>
<dbReference type="RefSeq" id="WP_067556196.1">
    <property type="nucleotide sequence ID" value="NZ_LPXN01000108.1"/>
</dbReference>
<dbReference type="PANTHER" id="PTHR42792:SF2">
    <property type="entry name" value="FLAGELLIN"/>
    <property type="match status" value="1"/>
</dbReference>
<comment type="subcellular location">
    <subcellularLocation>
        <location evidence="3">Secreted</location>
    </subcellularLocation>
    <subcellularLocation>
        <location evidence="3">Bacterial flagellum</location>
    </subcellularLocation>
</comment>
<dbReference type="InterPro" id="IPR046358">
    <property type="entry name" value="Flagellin_C"/>
</dbReference>
<organism evidence="6 7">
    <name type="scientific">Oceanibaculum pacificum</name>
    <dbReference type="NCBI Taxonomy" id="580166"/>
    <lineage>
        <taxon>Bacteria</taxon>
        <taxon>Pseudomonadati</taxon>
        <taxon>Pseudomonadota</taxon>
        <taxon>Alphaproteobacteria</taxon>
        <taxon>Rhodospirillales</taxon>
        <taxon>Oceanibaculaceae</taxon>
        <taxon>Oceanibaculum</taxon>
    </lineage>
</organism>
<comment type="caution">
    <text evidence="6">The sequence shown here is derived from an EMBL/GenBank/DDBJ whole genome shotgun (WGS) entry which is preliminary data.</text>
</comment>
<dbReference type="EMBL" id="LPXN01000108">
    <property type="protein sequence ID" value="KZD08146.1"/>
    <property type="molecule type" value="Genomic_DNA"/>
</dbReference>
<dbReference type="PANTHER" id="PTHR42792">
    <property type="entry name" value="FLAGELLIN"/>
    <property type="match status" value="1"/>
</dbReference>
<evidence type="ECO:0000259" key="4">
    <source>
        <dbReference type="Pfam" id="PF00669"/>
    </source>
</evidence>
<evidence type="ECO:0000256" key="3">
    <source>
        <dbReference type="RuleBase" id="RU362073"/>
    </source>
</evidence>
<dbReference type="GO" id="GO:0005198">
    <property type="term" value="F:structural molecule activity"/>
    <property type="evidence" value="ECO:0007669"/>
    <property type="project" value="UniProtKB-UniRule"/>
</dbReference>
<evidence type="ECO:0000256" key="1">
    <source>
        <dbReference type="ARBA" id="ARBA00005709"/>
    </source>
</evidence>
<reference evidence="6 7" key="1">
    <citation type="submission" date="2015-12" db="EMBL/GenBank/DDBJ databases">
        <title>Genome sequence of Oceanibaculum pacificum MCCC 1A02656.</title>
        <authorList>
            <person name="Lu L."/>
            <person name="Lai Q."/>
            <person name="Shao Z."/>
            <person name="Qian P."/>
        </authorList>
    </citation>
    <scope>NUCLEOTIDE SEQUENCE [LARGE SCALE GENOMIC DNA]</scope>
    <source>
        <strain evidence="6 7">MCCC 1A02656</strain>
    </source>
</reference>
<dbReference type="AlphaFoldDB" id="A0A154W3R3"/>
<proteinExistence type="inferred from homology"/>
<feature type="domain" description="Flagellin C-terminal" evidence="5">
    <location>
        <begin position="192"/>
        <end position="274"/>
    </location>
</feature>
<evidence type="ECO:0000259" key="5">
    <source>
        <dbReference type="Pfam" id="PF00700"/>
    </source>
</evidence>
<evidence type="ECO:0000313" key="7">
    <source>
        <dbReference type="Proteomes" id="UP000076400"/>
    </source>
</evidence>
<dbReference type="Pfam" id="PF00669">
    <property type="entry name" value="Flagellin_N"/>
    <property type="match status" value="1"/>
</dbReference>
<dbReference type="GO" id="GO:0005576">
    <property type="term" value="C:extracellular region"/>
    <property type="evidence" value="ECO:0007669"/>
    <property type="project" value="UniProtKB-SubCell"/>
</dbReference>
<sequence>MPAGANSINTNPGAMVALQNLNSINNRLDTVQNRVSTGFKVTGAVDDASSFSIAQGLRGELKAYEAVSQGIANAVGVLTVAEAGATALSDLTGDIKKKVTELANAALTTAQRDILTDDFNQLLVQARAFINQAEFQGNNILASDATDTNVISDIDGSTITIRANNLIDDLETFSGAADVSTAAAAITTLGDLDTFISEVNTALGNIGADTRRLKFQDEFIGKISDAVEVGLGSIVDADLAKESARLQALQIQQQLASQSLGIANQRPSVLLSLFR</sequence>
<dbReference type="Proteomes" id="UP000076400">
    <property type="component" value="Unassembled WGS sequence"/>
</dbReference>
<dbReference type="InterPro" id="IPR001492">
    <property type="entry name" value="Flagellin"/>
</dbReference>
<protein>
    <recommendedName>
        <fullName evidence="3">Flagellin</fullName>
    </recommendedName>
</protein>
<name>A0A154W3R3_9PROT</name>
<dbReference type="Pfam" id="PF00700">
    <property type="entry name" value="Flagellin_C"/>
    <property type="match status" value="1"/>
</dbReference>
<comment type="function">
    <text evidence="3">Flagellin is the subunit protein which polymerizes to form the filaments of bacterial flagella.</text>
</comment>
<evidence type="ECO:0000313" key="6">
    <source>
        <dbReference type="EMBL" id="KZD08146.1"/>
    </source>
</evidence>
<dbReference type="InterPro" id="IPR001029">
    <property type="entry name" value="Flagellin_N"/>
</dbReference>
<dbReference type="SUPFAM" id="SSF64518">
    <property type="entry name" value="Phase 1 flagellin"/>
    <property type="match status" value="1"/>
</dbReference>
<comment type="similarity">
    <text evidence="1 3">Belongs to the bacterial flagellin family.</text>
</comment>
<dbReference type="GO" id="GO:0009288">
    <property type="term" value="C:bacterial-type flagellum"/>
    <property type="evidence" value="ECO:0007669"/>
    <property type="project" value="UniProtKB-SubCell"/>
</dbReference>
<dbReference type="Gene3D" id="1.20.1330.10">
    <property type="entry name" value="f41 fragment of flagellin, N-terminal domain"/>
    <property type="match status" value="1"/>
</dbReference>
<accession>A0A154W3R3</accession>
<evidence type="ECO:0000256" key="2">
    <source>
        <dbReference type="ARBA" id="ARBA00023143"/>
    </source>
</evidence>